<comment type="caution">
    <text evidence="1">The sequence shown here is derived from an EMBL/GenBank/DDBJ whole genome shotgun (WGS) entry which is preliminary data.</text>
</comment>
<dbReference type="Pfam" id="PF13412">
    <property type="entry name" value="HTH_24"/>
    <property type="match status" value="1"/>
</dbReference>
<dbReference type="CDD" id="cd00090">
    <property type="entry name" value="HTH_ARSR"/>
    <property type="match status" value="1"/>
</dbReference>
<evidence type="ECO:0000313" key="1">
    <source>
        <dbReference type="EMBL" id="KNA55978.1"/>
    </source>
</evidence>
<dbReference type="InterPro" id="IPR011991">
    <property type="entry name" value="ArsR-like_HTH"/>
</dbReference>
<gene>
    <name evidence="1" type="ORF">VC274080_023911</name>
</gene>
<dbReference type="GO" id="GO:0006355">
    <property type="term" value="P:regulation of DNA-templated transcription"/>
    <property type="evidence" value="ECO:0007669"/>
    <property type="project" value="UniProtKB-ARBA"/>
</dbReference>
<dbReference type="Proteomes" id="UP000003017">
    <property type="component" value="Unassembled WGS sequence"/>
</dbReference>
<sequence length="140" mass="15196">MIPWVIGAAVAAVAAKVVNEAESESVDVSKDFAELTRDEKNQVIKVLREKGIPQAKIAESFGISAPAVSQRLKRLEERPQSDMASNLNSFDGLSKVAGLYDAGFSDNAIAALFQDSDIEITAQDISSFRKVYYATLKLTQ</sequence>
<reference evidence="1 2" key="1">
    <citation type="submission" date="2007-01" db="EMBL/GenBank/DDBJ databases">
        <authorList>
            <person name="Kobayashi T."/>
            <person name="Suzuki M."/>
            <person name="Inoue H."/>
            <person name="Itai R.N."/>
            <person name="Takahashi M."/>
            <person name="Nakanishi H."/>
            <person name="Mori S."/>
            <person name="Nishizawa N.K."/>
        </authorList>
    </citation>
    <scope>NUCLEOTIDE SEQUENCE [LARGE SCALE GENOMIC DNA]</scope>
    <source>
        <strain evidence="1 2">2740-80</strain>
    </source>
</reference>
<evidence type="ECO:0000313" key="2">
    <source>
        <dbReference type="Proteomes" id="UP000003017"/>
    </source>
</evidence>
<name>A0A0K9UJ71_VIBCL</name>
<dbReference type="SUPFAM" id="SSF46785">
    <property type="entry name" value="Winged helix' DNA-binding domain"/>
    <property type="match status" value="1"/>
</dbReference>
<dbReference type="AlphaFoldDB" id="A0A0K9UJ71"/>
<dbReference type="InterPro" id="IPR036390">
    <property type="entry name" value="WH_DNA-bd_sf"/>
</dbReference>
<accession>A0A0K9UJ71</accession>
<dbReference type="Gene3D" id="1.10.10.60">
    <property type="entry name" value="Homeodomain-like"/>
    <property type="match status" value="1"/>
</dbReference>
<organism evidence="1 2">
    <name type="scientific">Vibrio cholerae 2740-80</name>
    <dbReference type="NCBI Taxonomy" id="412614"/>
    <lineage>
        <taxon>Bacteria</taxon>
        <taxon>Pseudomonadati</taxon>
        <taxon>Pseudomonadota</taxon>
        <taxon>Gammaproteobacteria</taxon>
        <taxon>Vibrionales</taxon>
        <taxon>Vibrionaceae</taxon>
        <taxon>Vibrio</taxon>
    </lineage>
</organism>
<proteinExistence type="predicted"/>
<dbReference type="EMBL" id="AAUT02000034">
    <property type="protein sequence ID" value="KNA55978.1"/>
    <property type="molecule type" value="Genomic_DNA"/>
</dbReference>
<protein>
    <submittedName>
        <fullName evidence="1">Uncharacterized protein</fullName>
    </submittedName>
</protein>
<reference evidence="1 2" key="2">
    <citation type="submission" date="2010-08" db="EMBL/GenBank/DDBJ databases">
        <title>The Genome Sequence of Vibrio cholerae strain 2740-80.</title>
        <authorList>
            <consortium name="The Broad Institute Genome Sequencing Platform"/>
            <person name="Colwell R."/>
            <person name="Young S.K."/>
            <person name="Zeng Q."/>
            <person name="Alvarado L."/>
            <person name="Berlin A."/>
            <person name="Chapman S."/>
            <person name="Chen Z."/>
            <person name="Freedman E."/>
            <person name="Gellesch M."/>
            <person name="Goldberg J."/>
            <person name="Griggs A."/>
            <person name="Gujja S."/>
            <person name="Heilman E."/>
            <person name="Heiman D."/>
            <person name="Howarth C."/>
            <person name="Larson L."/>
            <person name="Mehta T."/>
            <person name="Neiman D.N."/>
            <person name="Park D."/>
            <person name="Pearson M."/>
            <person name="Roberts A."/>
            <person name="Saif S."/>
            <person name="Shenoy N."/>
            <person name="Sisk P."/>
            <person name="Stolte C."/>
            <person name="Sykes S."/>
            <person name="White J."/>
            <person name="Yandava C."/>
            <person name="Borodovsky M."/>
            <person name="Heidelberg J."/>
            <person name="Haas B."/>
            <person name="Nusbaum C."/>
            <person name="Birren B."/>
        </authorList>
    </citation>
    <scope>NUCLEOTIDE SEQUENCE [LARGE SCALE GENOMIC DNA]</scope>
    <source>
        <strain evidence="1 2">2740-80</strain>
    </source>
</reference>
<dbReference type="RefSeq" id="WP_000613531.1">
    <property type="nucleotide sequence ID" value="NZ_CP016325.1"/>
</dbReference>